<sequence>MSPRCRATSADEAHTPRGTHEVTAMWDALPEPEPPEPIRTERLELRPFARDELEAVAAGARLEHFAPGFPTPADVDRARGAIEAGEHFATESEHIRLAMVDLASEQVIGTAGFPGPAMDGELEVEGSVVPDRRNRGLATEALRALVQHAFQNPEIRAVHGSVPGDQEAARRVLLHCGFIRRSSEGSEDSYHLPRP</sequence>
<keyword evidence="3" id="KW-0808">Transferase</keyword>
<dbReference type="Gene3D" id="3.40.630.30">
    <property type="match status" value="1"/>
</dbReference>
<reference evidence="3 4" key="1">
    <citation type="submission" date="2018-10" db="EMBL/GenBank/DDBJ databases">
        <title>Kocuria tytouropygialis sp. nov., isolated from the uropygial gland of an American barn owl (Tyto furcata).</title>
        <authorList>
            <person name="Braun M.S."/>
            <person name="Wang E."/>
            <person name="Zimmermann S."/>
            <person name="Wagner H."/>
            <person name="Wink M."/>
        </authorList>
    </citation>
    <scope>NUCLEOTIDE SEQUENCE [LARGE SCALE GENOMIC DNA]</scope>
    <source>
        <strain evidence="3 4">442</strain>
    </source>
</reference>
<dbReference type="InterPro" id="IPR000182">
    <property type="entry name" value="GNAT_dom"/>
</dbReference>
<evidence type="ECO:0000313" key="3">
    <source>
        <dbReference type="EMBL" id="RKQ34948.1"/>
    </source>
</evidence>
<dbReference type="EMBL" id="PNJG02000002">
    <property type="protein sequence ID" value="RKQ34948.1"/>
    <property type="molecule type" value="Genomic_DNA"/>
</dbReference>
<dbReference type="GO" id="GO:0008999">
    <property type="term" value="F:protein-N-terminal-alanine acetyltransferase activity"/>
    <property type="evidence" value="ECO:0007669"/>
    <property type="project" value="TreeGrafter"/>
</dbReference>
<evidence type="ECO:0000313" key="4">
    <source>
        <dbReference type="Proteomes" id="UP000249516"/>
    </source>
</evidence>
<dbReference type="GO" id="GO:1990189">
    <property type="term" value="F:protein N-terminal-serine acetyltransferase activity"/>
    <property type="evidence" value="ECO:0007669"/>
    <property type="project" value="TreeGrafter"/>
</dbReference>
<dbReference type="PANTHER" id="PTHR43441">
    <property type="entry name" value="RIBOSOMAL-PROTEIN-SERINE ACETYLTRANSFERASE"/>
    <property type="match status" value="1"/>
</dbReference>
<dbReference type="CDD" id="cd04301">
    <property type="entry name" value="NAT_SF"/>
    <property type="match status" value="1"/>
</dbReference>
<keyword evidence="4" id="KW-1185">Reference proteome</keyword>
<dbReference type="Pfam" id="PF13302">
    <property type="entry name" value="Acetyltransf_3"/>
    <property type="match status" value="1"/>
</dbReference>
<evidence type="ECO:0000256" key="1">
    <source>
        <dbReference type="SAM" id="MobiDB-lite"/>
    </source>
</evidence>
<feature type="domain" description="N-acetyltransferase" evidence="2">
    <location>
        <begin position="43"/>
        <end position="195"/>
    </location>
</feature>
<feature type="compositionally biased region" description="Basic and acidic residues" evidence="1">
    <location>
        <begin position="9"/>
        <end position="20"/>
    </location>
</feature>
<gene>
    <name evidence="3" type="ORF">C1C97_006585</name>
</gene>
<comment type="caution">
    <text evidence="3">The sequence shown here is derived from an EMBL/GenBank/DDBJ whole genome shotgun (WGS) entry which is preliminary data.</text>
</comment>
<dbReference type="Proteomes" id="UP000249516">
    <property type="component" value="Unassembled WGS sequence"/>
</dbReference>
<dbReference type="PANTHER" id="PTHR43441:SF6">
    <property type="entry name" value="N-ACETYLTRANSFERASE DOMAIN-CONTAINING PROTEIN"/>
    <property type="match status" value="1"/>
</dbReference>
<feature type="region of interest" description="Disordered" evidence="1">
    <location>
        <begin position="1"/>
        <end position="21"/>
    </location>
</feature>
<dbReference type="InterPro" id="IPR016181">
    <property type="entry name" value="Acyl_CoA_acyltransferase"/>
</dbReference>
<dbReference type="InterPro" id="IPR051908">
    <property type="entry name" value="Ribosomal_N-acetyltransferase"/>
</dbReference>
<dbReference type="GO" id="GO:0005737">
    <property type="term" value="C:cytoplasm"/>
    <property type="evidence" value="ECO:0007669"/>
    <property type="project" value="TreeGrafter"/>
</dbReference>
<dbReference type="SUPFAM" id="SSF55729">
    <property type="entry name" value="Acyl-CoA N-acyltransferases (Nat)"/>
    <property type="match status" value="1"/>
</dbReference>
<organism evidence="3 4">
    <name type="scientific">Kocuria tytonis</name>
    <dbReference type="NCBI Taxonomy" id="2054280"/>
    <lineage>
        <taxon>Bacteria</taxon>
        <taxon>Bacillati</taxon>
        <taxon>Actinomycetota</taxon>
        <taxon>Actinomycetes</taxon>
        <taxon>Micrococcales</taxon>
        <taxon>Micrococcaceae</taxon>
        <taxon>Kocuria</taxon>
    </lineage>
</organism>
<evidence type="ECO:0000259" key="2">
    <source>
        <dbReference type="PROSITE" id="PS51186"/>
    </source>
</evidence>
<dbReference type="AlphaFoldDB" id="A0A495A571"/>
<dbReference type="PROSITE" id="PS51186">
    <property type="entry name" value="GNAT"/>
    <property type="match status" value="1"/>
</dbReference>
<proteinExistence type="predicted"/>
<accession>A0A495A571</accession>
<protein>
    <submittedName>
        <fullName evidence="3">N-acetyltransferase</fullName>
    </submittedName>
</protein>
<name>A0A495A571_9MICC</name>